<dbReference type="Proteomes" id="UP001311730">
    <property type="component" value="Unassembled WGS sequence"/>
</dbReference>
<protein>
    <submittedName>
        <fullName evidence="1">Uncharacterized protein</fullName>
    </submittedName>
</protein>
<dbReference type="Pfam" id="PF13573">
    <property type="entry name" value="SprB"/>
    <property type="match status" value="1"/>
</dbReference>
<dbReference type="InterPro" id="IPR025667">
    <property type="entry name" value="SprB_repeat"/>
</dbReference>
<dbReference type="RefSeq" id="WP_323984420.1">
    <property type="nucleotide sequence ID" value="NZ_JAYKBW010000026.1"/>
</dbReference>
<sequence>SKGSFEFTRNTTPGGTAIVREDVRFEYDLQKAPIASASFASTGTTITDANIIPNKTGDPAGTIRYRVEGLTEGDYRLIVKKSSNGECSGYNVTNISGNVVRINKNPKIDLDVTTSSPARPTVELVQMTCGTATSPIFGLTPATDKAQLKFKIKGGVPPYTAEVLTPAGVLLMKKEIQSSVSAAPYPALTTHSAEHTFDLPDTGVDYDIILKIKDSKGCELDAGTGNAFQGKVKTLRKINTVSLERKKRKGCDPSKLEEIELTLNYSDPAGNANGYDVSIEKLNTTIGVYSAVTGSPFYVASAPNPLKTNLSIPFDTDNMAEYRVTVIDKDTQCKYVVPQNYRIVKSVEPQVKLVLVEGGCGDQGIIPAPTTIDLTFRIEVEGGDFETNGYDYKIRNASGTFYSAHSIATSETVTVQVPVAAAPANATTPFEVEVKVTDSGCLSTATTQVIRPAQIIATSVMSKNITYCGAQANNDGEITVTVPATGGWGGPYQYQIVSNGVEGGWTDELTFGNLGVGSHYVQVKDGKGCLRNLDTFTFLPYTPSIMDLNVPTPSSDTPSCANSQDGVIRLTGVTGGRVPAGTPAPGGGTATILEGKLTYELFNAETDTSLGRVLPDDNAATRGTVTFTGVGTGTYYIRVYSDILCADSYTNSGHVVVKDPGSIIARAYLSQYPGCSTNGKITVEIDKRPDMRASRATYDVKLYDTTGSTPQQVGGTPTIKSGTNALTGVTYEFGGVKSRNNGGNVARKYQVVIKDNNGSTTPPPNPCEGMSNVVYVDKIDELDGALVAEKSELNLKCFGSTYGKITVTASGGKADEAYIFKLLKNGSLVATGSGTSSSNPNSQGVFEGLSEGSYEVQISQAVGNCTVKTIPVTITQETEYKVEYEVEDVKCNGDKNGKITIAHITGKQHRDGTNRKLTYAISPRLDRFLDKPGGVIDSLAPGKYFVIVQDENGCRPNEIFEKGNTTATGLDIIEFTIGEPESLSVTVNPEYTEHESCLDAKDGKVRLRVFGGTPINKTANDNEYQLIIDGGAPIAYHTKDNGDLITGLSAGDHTFLILDKNGCEAETSVTID</sequence>
<gene>
    <name evidence="1" type="ORF">VJJ08_14300</name>
</gene>
<proteinExistence type="predicted"/>
<accession>A0ABU5ZFC7</accession>
<evidence type="ECO:0000313" key="2">
    <source>
        <dbReference type="Proteomes" id="UP001311730"/>
    </source>
</evidence>
<dbReference type="EMBL" id="JAYKBW010000026">
    <property type="protein sequence ID" value="MEB3076452.1"/>
    <property type="molecule type" value="Genomic_DNA"/>
</dbReference>
<name>A0ABU5ZFC7_9FLAO</name>
<evidence type="ECO:0000313" key="1">
    <source>
        <dbReference type="EMBL" id="MEB3076452.1"/>
    </source>
</evidence>
<comment type="caution">
    <text evidence="1">The sequence shown here is derived from an EMBL/GenBank/DDBJ whole genome shotgun (WGS) entry which is preliminary data.</text>
</comment>
<feature type="non-terminal residue" evidence="1">
    <location>
        <position position="1072"/>
    </location>
</feature>
<keyword evidence="2" id="KW-1185">Reference proteome</keyword>
<feature type="non-terminal residue" evidence="1">
    <location>
        <position position="1"/>
    </location>
</feature>
<reference evidence="1 2" key="1">
    <citation type="submission" date="2023-12" db="EMBL/GenBank/DDBJ databases">
        <title>Genomic sequences of Capnocytophaga and Parvimonas strains.</title>
        <authorList>
            <person name="Watt R.M."/>
            <person name="Wang M."/>
            <person name="Yang T."/>
            <person name="Tong W.M."/>
        </authorList>
    </citation>
    <scope>NUCLEOTIDE SEQUENCE [LARGE SCALE GENOMIC DNA]</scope>
    <source>
        <strain evidence="1 2">CCUG 13096</strain>
    </source>
</reference>
<organism evidence="1 2">
    <name type="scientific">Capnocytophaga gingivalis</name>
    <dbReference type="NCBI Taxonomy" id="1017"/>
    <lineage>
        <taxon>Bacteria</taxon>
        <taxon>Pseudomonadati</taxon>
        <taxon>Bacteroidota</taxon>
        <taxon>Flavobacteriia</taxon>
        <taxon>Flavobacteriales</taxon>
        <taxon>Flavobacteriaceae</taxon>
        <taxon>Capnocytophaga</taxon>
    </lineage>
</organism>